<dbReference type="GO" id="GO:0000184">
    <property type="term" value="P:nuclear-transcribed mRNA catabolic process, nonsense-mediated decay"/>
    <property type="evidence" value="ECO:0007669"/>
    <property type="project" value="TreeGrafter"/>
</dbReference>
<evidence type="ECO:0000313" key="3">
    <source>
        <dbReference type="Proteomes" id="UP000001745"/>
    </source>
</evidence>
<dbReference type="GO" id="GO:0005697">
    <property type="term" value="C:telomerase holoenzyme complex"/>
    <property type="evidence" value="ECO:0007669"/>
    <property type="project" value="TreeGrafter"/>
</dbReference>
<dbReference type="GO" id="GO:0070034">
    <property type="term" value="F:telomerase RNA binding"/>
    <property type="evidence" value="ECO:0007669"/>
    <property type="project" value="TreeGrafter"/>
</dbReference>
<dbReference type="GeneID" id="8106881"/>
<name>B8MUC4_TALSN</name>
<proteinExistence type="predicted"/>
<accession>B8MUC4</accession>
<keyword evidence="3" id="KW-1185">Reference proteome</keyword>
<dbReference type="GO" id="GO:0042162">
    <property type="term" value="F:telomeric DNA binding"/>
    <property type="evidence" value="ECO:0007669"/>
    <property type="project" value="TreeGrafter"/>
</dbReference>
<dbReference type="PANTHER" id="PTHR15696:SF0">
    <property type="entry name" value="TELOMERASE-BINDING PROTEIN EST1A"/>
    <property type="match status" value="1"/>
</dbReference>
<dbReference type="EMBL" id="EQ962661">
    <property type="protein sequence ID" value="EED11628.1"/>
    <property type="molecule type" value="Genomic_DNA"/>
</dbReference>
<organism evidence="2 3">
    <name type="scientific">Talaromyces stipitatus (strain ATCC 10500 / CBS 375.48 / QM 6759 / NRRL 1006)</name>
    <name type="common">Penicillium stipitatum</name>
    <dbReference type="NCBI Taxonomy" id="441959"/>
    <lineage>
        <taxon>Eukaryota</taxon>
        <taxon>Fungi</taxon>
        <taxon>Dikarya</taxon>
        <taxon>Ascomycota</taxon>
        <taxon>Pezizomycotina</taxon>
        <taxon>Eurotiomycetes</taxon>
        <taxon>Eurotiomycetidae</taxon>
        <taxon>Eurotiales</taxon>
        <taxon>Trichocomaceae</taxon>
        <taxon>Talaromyces</taxon>
        <taxon>Talaromyces sect. Talaromyces</taxon>
    </lineage>
</organism>
<feature type="domain" description="DNA/RNA-binding" evidence="1">
    <location>
        <begin position="170"/>
        <end position="278"/>
    </location>
</feature>
<dbReference type="InterPro" id="IPR018834">
    <property type="entry name" value="DNA/RNA-bd_Est1-type"/>
</dbReference>
<dbReference type="Gene3D" id="1.25.40.10">
    <property type="entry name" value="Tetratricopeptide repeat domain"/>
    <property type="match status" value="1"/>
</dbReference>
<sequence length="549" mass="62955">MAPETHPMTEEQLVHEVEAIYAGLVIVEIGCIRTVKKLYNEPEELTVLQWQDLTAEHRVLLHQHFDFFLASSHPVANKSLKTLANTYSMPTRLWRHGIHSFLELLRKKLPSSLGHMHEFINIAYKNITSLLESVPDYKETWIECLGDLARYRMAIEEKDMGQRELYTRIARYWYTKAADLNPDVGRVQHHLAVLARPNLLQQLFYYTKALTSVQPFTEARKSILLLFGPLLDPAKAATKYSEHYPRALTVFVEAHGVLFTRNDAFTFLRLAEKFLSELDKHARLVGPLFREQGVYITASNYAAIFDYGHDDAKIPSMFNQDGLIQTGTFEILEQACKYRQNPACVQVGIEHRVDGISSSEQVASMASHFAFATLNVLLDRSEDRNILPSVHVSLAFLWCMAMVPESMTRIQADVPWERLATYLNTLINPDTDMAGIENGEFPAQESGLRQLPEDFLIHGLSWSRMYYPLDFFSDMAEDDERSIELPSVMVPRTKRCLWLASKIAKFNCWLVYNAKDCRFCATKFAHDLATLSQKYQIIRRTDSIISSSI</sequence>
<dbReference type="HOGENOM" id="CLU_010014_4_1_1"/>
<dbReference type="RefSeq" id="XP_002488384.1">
    <property type="nucleotide sequence ID" value="XM_002488339.1"/>
</dbReference>
<dbReference type="AlphaFoldDB" id="B8MUC4"/>
<dbReference type="OMA" id="MWRYGVH"/>
<reference evidence="3" key="1">
    <citation type="journal article" date="2015" name="Genome Announc.">
        <title>Genome sequence of the AIDS-associated pathogen Penicillium marneffei (ATCC18224) and its near taxonomic relative Talaromyces stipitatus (ATCC10500).</title>
        <authorList>
            <person name="Nierman W.C."/>
            <person name="Fedorova-Abrams N.D."/>
            <person name="Andrianopoulos A."/>
        </authorList>
    </citation>
    <scope>NUCLEOTIDE SEQUENCE [LARGE SCALE GENOMIC DNA]</scope>
    <source>
        <strain evidence="3">ATCC 10500 / CBS 375.48 / QM 6759 / NRRL 1006</strain>
    </source>
</reference>
<dbReference type="Pfam" id="PF10373">
    <property type="entry name" value="EST1_DNA_bind"/>
    <property type="match status" value="1"/>
</dbReference>
<dbReference type="Proteomes" id="UP000001745">
    <property type="component" value="Unassembled WGS sequence"/>
</dbReference>
<protein>
    <recommendedName>
        <fullName evidence="1">DNA/RNA-binding domain-containing protein</fullName>
    </recommendedName>
</protein>
<dbReference type="PANTHER" id="PTHR15696">
    <property type="entry name" value="SMG-7 SUPPRESSOR WITH MORPHOLOGICAL EFFECT ON GENITALIA PROTEIN 7"/>
    <property type="match status" value="1"/>
</dbReference>
<dbReference type="STRING" id="441959.B8MUC4"/>
<dbReference type="InParanoid" id="B8MUC4"/>
<dbReference type="OrthoDB" id="2017974at2759"/>
<dbReference type="VEuPathDB" id="FungiDB:TSTA_108170"/>
<dbReference type="FunFam" id="1.25.40.10:FF:000202">
    <property type="entry name" value="Unplaced genomic scaffold supercont1.7, whole genome shotgun sequence"/>
    <property type="match status" value="1"/>
</dbReference>
<dbReference type="InterPro" id="IPR045153">
    <property type="entry name" value="Est1/Ebs1-like"/>
</dbReference>
<dbReference type="InterPro" id="IPR011990">
    <property type="entry name" value="TPR-like_helical_dom_sf"/>
</dbReference>
<evidence type="ECO:0000313" key="2">
    <source>
        <dbReference type="EMBL" id="EED11628.1"/>
    </source>
</evidence>
<dbReference type="SUPFAM" id="SSF48452">
    <property type="entry name" value="TPR-like"/>
    <property type="match status" value="1"/>
</dbReference>
<dbReference type="PhylomeDB" id="B8MUC4"/>
<dbReference type="eggNOG" id="ENOG502QQKF">
    <property type="taxonomic scope" value="Eukaryota"/>
</dbReference>
<gene>
    <name evidence="2" type="ORF">TSTA_108170</name>
</gene>
<evidence type="ECO:0000259" key="1">
    <source>
        <dbReference type="Pfam" id="PF10373"/>
    </source>
</evidence>